<protein>
    <submittedName>
        <fullName evidence="1">Uncharacterized protein</fullName>
    </submittedName>
</protein>
<organism evidence="1 2">
    <name type="scientific">Solitalea agri</name>
    <dbReference type="NCBI Taxonomy" id="2953739"/>
    <lineage>
        <taxon>Bacteria</taxon>
        <taxon>Pseudomonadati</taxon>
        <taxon>Bacteroidota</taxon>
        <taxon>Sphingobacteriia</taxon>
        <taxon>Sphingobacteriales</taxon>
        <taxon>Sphingobacteriaceae</taxon>
        <taxon>Solitalea</taxon>
    </lineage>
</organism>
<accession>A0A9X2F4A4</accession>
<proteinExistence type="predicted"/>
<keyword evidence="2" id="KW-1185">Reference proteome</keyword>
<sequence length="92" mass="10916">MQEVIENIEIVFKLCRKHDAECIAERENILVFKYDDNKTARFVLQERKKDYLIEISCIKAETPFFANEFVPKWKTIIDEDLQIGNVYGNLTE</sequence>
<evidence type="ECO:0000313" key="2">
    <source>
        <dbReference type="Proteomes" id="UP001155182"/>
    </source>
</evidence>
<dbReference type="RefSeq" id="WP_252588723.1">
    <property type="nucleotide sequence ID" value="NZ_JAMWYS010000050.1"/>
</dbReference>
<comment type="caution">
    <text evidence="1">The sequence shown here is derived from an EMBL/GenBank/DDBJ whole genome shotgun (WGS) entry which is preliminary data.</text>
</comment>
<gene>
    <name evidence="1" type="ORF">NF867_13980</name>
</gene>
<name>A0A9X2F4A4_9SPHI</name>
<reference evidence="1" key="1">
    <citation type="submission" date="2022-06" db="EMBL/GenBank/DDBJ databases">
        <title>Solitalea sp. MAHUQ-68 isolated from rhizospheric soil.</title>
        <authorList>
            <person name="Huq M.A."/>
        </authorList>
    </citation>
    <scope>NUCLEOTIDE SEQUENCE</scope>
    <source>
        <strain evidence="1">MAHUQ-68</strain>
    </source>
</reference>
<dbReference type="Proteomes" id="UP001155182">
    <property type="component" value="Unassembled WGS sequence"/>
</dbReference>
<dbReference type="AlphaFoldDB" id="A0A9X2F4A4"/>
<evidence type="ECO:0000313" key="1">
    <source>
        <dbReference type="EMBL" id="MCO4293970.1"/>
    </source>
</evidence>
<dbReference type="EMBL" id="JAMWYS010000050">
    <property type="protein sequence ID" value="MCO4293970.1"/>
    <property type="molecule type" value="Genomic_DNA"/>
</dbReference>